<name>A0A9Q9ADU2_9PEZI</name>
<evidence type="ECO:0000256" key="1">
    <source>
        <dbReference type="SAM" id="MobiDB-lite"/>
    </source>
</evidence>
<dbReference type="GO" id="GO:0016020">
    <property type="term" value="C:membrane"/>
    <property type="evidence" value="ECO:0007669"/>
    <property type="project" value="TreeGrafter"/>
</dbReference>
<protein>
    <submittedName>
        <fullName evidence="3">PhoD-like phosphatase, metallophosphatase domain, PhoD-like superfamily</fullName>
    </submittedName>
</protein>
<dbReference type="EMBL" id="CP099418">
    <property type="protein sequence ID" value="USW47689.1"/>
    <property type="molecule type" value="Genomic_DNA"/>
</dbReference>
<dbReference type="Proteomes" id="UP001056384">
    <property type="component" value="Chromosome 1"/>
</dbReference>
<dbReference type="InterPro" id="IPR038607">
    <property type="entry name" value="PhoD-like_sf"/>
</dbReference>
<accession>A0A9Q9ADU2</accession>
<organism evidence="3 4">
    <name type="scientific">Septoria linicola</name>
    <dbReference type="NCBI Taxonomy" id="215465"/>
    <lineage>
        <taxon>Eukaryota</taxon>
        <taxon>Fungi</taxon>
        <taxon>Dikarya</taxon>
        <taxon>Ascomycota</taxon>
        <taxon>Pezizomycotina</taxon>
        <taxon>Dothideomycetes</taxon>
        <taxon>Dothideomycetidae</taxon>
        <taxon>Mycosphaerellales</taxon>
        <taxon>Mycosphaerellaceae</taxon>
        <taxon>Septoria</taxon>
    </lineage>
</organism>
<dbReference type="CDD" id="cd07389">
    <property type="entry name" value="MPP_PhoD"/>
    <property type="match status" value="1"/>
</dbReference>
<evidence type="ECO:0000313" key="4">
    <source>
        <dbReference type="Proteomes" id="UP001056384"/>
    </source>
</evidence>
<keyword evidence="4" id="KW-1185">Reference proteome</keyword>
<evidence type="ECO:0000259" key="2">
    <source>
        <dbReference type="Pfam" id="PF19050"/>
    </source>
</evidence>
<dbReference type="InterPro" id="IPR018946">
    <property type="entry name" value="PhoD-like_MPP"/>
</dbReference>
<gene>
    <name evidence="3" type="ORF">Slin15195_G010080</name>
</gene>
<dbReference type="PANTHER" id="PTHR46689:SF3">
    <property type="entry name" value="PHOD-LIKE PHOSPHATASE DOMAIN-CONTAINING PROTEIN"/>
    <property type="match status" value="1"/>
</dbReference>
<feature type="region of interest" description="Disordered" evidence="1">
    <location>
        <begin position="631"/>
        <end position="650"/>
    </location>
</feature>
<dbReference type="OrthoDB" id="9999821at2759"/>
<dbReference type="InterPro" id="IPR043904">
    <property type="entry name" value="PhoD_2-like"/>
</dbReference>
<evidence type="ECO:0000313" key="3">
    <source>
        <dbReference type="EMBL" id="USW47689.1"/>
    </source>
</evidence>
<reference evidence="3" key="1">
    <citation type="submission" date="2022-06" db="EMBL/GenBank/DDBJ databases">
        <title>Complete genome sequences of two strains of the flax pathogen Septoria linicola.</title>
        <authorList>
            <person name="Lapalu N."/>
            <person name="Simon A."/>
            <person name="Demenou B."/>
            <person name="Paumier D."/>
            <person name="Guillot M.-P."/>
            <person name="Gout L."/>
            <person name="Valade R."/>
        </authorList>
    </citation>
    <scope>NUCLEOTIDE SEQUENCE</scope>
    <source>
        <strain evidence="3">SE15195</strain>
    </source>
</reference>
<dbReference type="AlphaFoldDB" id="A0A9Q9ADU2"/>
<dbReference type="PANTHER" id="PTHR46689">
    <property type="entry name" value="MEMBRANE PROTEIN, PUTATIVE-RELATED"/>
    <property type="match status" value="1"/>
</dbReference>
<dbReference type="Pfam" id="PF19050">
    <property type="entry name" value="PhoD_2"/>
    <property type="match status" value="3"/>
</dbReference>
<proteinExistence type="predicted"/>
<feature type="domain" description="PhoD-like phosphatase" evidence="2">
    <location>
        <begin position="420"/>
        <end position="488"/>
    </location>
</feature>
<feature type="domain" description="PhoD-like phosphatase" evidence="2">
    <location>
        <begin position="191"/>
        <end position="355"/>
    </location>
</feature>
<feature type="domain" description="PhoD-like phosphatase" evidence="2">
    <location>
        <begin position="502"/>
        <end position="690"/>
    </location>
</feature>
<sequence length="767" mass="85326">MASAAGGDVHKQDITGGRGREAVEALKEDTGISHDAAWAASRTVPQSETQQAIPRHENGIGHGPQVLSTNDGLEVVCGPLLNYKHTSREHTEQPQWHGSVMIVTRPGQQPGQLSLRCTGAWNAGAAALTNGNGSVASQEHSFPAEKLYEDPQRGFWRYVIDVPFQEQEATWQYTIPDMVHVRDGGRITKPLRFVVPSKHESMRIMFHSCNGFSVGTDMNTWTGPVLWNDVLRVHNEQPIHIMIGGGDQIYNDSVRVDGPLRPWTDISNPKKRRDFPFNEEMRKKCDDYYYENYVRWYDTEEFALANGQIPQLNIWDDHDIIDGFGSYTDHFMKCSVFRGIGGVAHKYYLLFQHHIPPPPSTFSTDAPQTTKTTGKTTSPDAVQLKDTYVMVPQKEDPSWIIGGRPGPYVEERSRSIYCQLGKRIAFVGIDARTERTRHQINYPETYDQIFKRASDEIGRSNGAIKHLILLLGVPIAYPRLQWLENIISSPIIGPIKFLNKRFGVAGGLFNQFDGGVDLLDDLDDHYTAHQHKKERKALIHRLQQISKEHSVRITILGGDVHLAALGRFYSKAELNIPAEQDFRYMPNIVSSAICNKPPPQAVANLLARRNKIHHLDHETDETLLEMFDKDPGEGEEGVEDKTAKKNHATMPSRNYAIITESHSHTGAQINGTATNGTIDGVGNTSDNTDFTLPKNMREAIHKGEVQAGTLHPASGGIKKTGLAGTYGLDVAIRVEIKPGAKDGRTEGYGISIPALQSGAYKGQGTSW</sequence>
<dbReference type="Gene3D" id="3.60.21.70">
    <property type="entry name" value="PhoD-like phosphatase"/>
    <property type="match status" value="1"/>
</dbReference>